<protein>
    <recommendedName>
        <fullName evidence="7">Methyltransferase small domain-containing protein</fullName>
    </recommendedName>
</protein>
<dbReference type="PROSITE" id="PS00092">
    <property type="entry name" value="N6_MTASE"/>
    <property type="match status" value="1"/>
</dbReference>
<dbReference type="FunFam" id="3.40.50.150:FF:000077">
    <property type="entry name" value="HemK methyltransferase family member 2"/>
    <property type="match status" value="1"/>
</dbReference>
<reference evidence="8" key="1">
    <citation type="submission" date="2013-12" db="EMBL/GenBank/DDBJ databases">
        <title>The Genome Sequence of Aphanomyces astaci APO3.</title>
        <authorList>
            <consortium name="The Broad Institute Genomics Platform"/>
            <person name="Russ C."/>
            <person name="Tyler B."/>
            <person name="van West P."/>
            <person name="Dieguez-Uribeondo J."/>
            <person name="Young S.K."/>
            <person name="Zeng Q."/>
            <person name="Gargeya S."/>
            <person name="Fitzgerald M."/>
            <person name="Abouelleil A."/>
            <person name="Alvarado L."/>
            <person name="Chapman S.B."/>
            <person name="Gainer-Dewar J."/>
            <person name="Goldberg J."/>
            <person name="Griggs A."/>
            <person name="Gujja S."/>
            <person name="Hansen M."/>
            <person name="Howarth C."/>
            <person name="Imamovic A."/>
            <person name="Ireland A."/>
            <person name="Larimer J."/>
            <person name="McCowan C."/>
            <person name="Murphy C."/>
            <person name="Pearson M."/>
            <person name="Poon T.W."/>
            <person name="Priest M."/>
            <person name="Roberts A."/>
            <person name="Saif S."/>
            <person name="Shea T."/>
            <person name="Sykes S."/>
            <person name="Wortman J."/>
            <person name="Nusbaum C."/>
            <person name="Birren B."/>
        </authorList>
    </citation>
    <scope>NUCLEOTIDE SEQUENCE [LARGE SCALE GENOMIC DNA]</scope>
    <source>
        <strain evidence="8">APO3</strain>
    </source>
</reference>
<evidence type="ECO:0000256" key="6">
    <source>
        <dbReference type="ARBA" id="ARBA00023242"/>
    </source>
</evidence>
<dbReference type="AlphaFoldDB" id="W4GSG8"/>
<dbReference type="Pfam" id="PF05175">
    <property type="entry name" value="MTS"/>
    <property type="match status" value="1"/>
</dbReference>
<dbReference type="GO" id="GO:0035657">
    <property type="term" value="C:eRF1 methyltransferase complex"/>
    <property type="evidence" value="ECO:0007669"/>
    <property type="project" value="TreeGrafter"/>
</dbReference>
<dbReference type="SUPFAM" id="SSF53335">
    <property type="entry name" value="S-adenosyl-L-methionine-dependent methyltransferases"/>
    <property type="match status" value="1"/>
</dbReference>
<name>W4GSG8_APHAT</name>
<evidence type="ECO:0000256" key="5">
    <source>
        <dbReference type="ARBA" id="ARBA00022691"/>
    </source>
</evidence>
<dbReference type="GO" id="GO:0008276">
    <property type="term" value="F:protein methyltransferase activity"/>
    <property type="evidence" value="ECO:0007669"/>
    <property type="project" value="TreeGrafter"/>
</dbReference>
<dbReference type="OrthoDB" id="406152at2759"/>
<dbReference type="InterPro" id="IPR002052">
    <property type="entry name" value="DNA_methylase_N6_adenine_CS"/>
</dbReference>
<proteinExistence type="inferred from homology"/>
<dbReference type="NCBIfam" id="TIGR00537">
    <property type="entry name" value="hemK_rel_arch"/>
    <property type="match status" value="1"/>
</dbReference>
<feature type="domain" description="Methyltransferase small" evidence="7">
    <location>
        <begin position="26"/>
        <end position="126"/>
    </location>
</feature>
<comment type="similarity">
    <text evidence="2">Belongs to the eukaryotic/archaeal PrmC-related family.</text>
</comment>
<dbReference type="VEuPathDB" id="FungiDB:H257_05211"/>
<dbReference type="STRING" id="112090.W4GSG8"/>
<dbReference type="GO" id="GO:0003676">
    <property type="term" value="F:nucleic acid binding"/>
    <property type="evidence" value="ECO:0007669"/>
    <property type="project" value="InterPro"/>
</dbReference>
<dbReference type="Gene3D" id="3.40.50.150">
    <property type="entry name" value="Vaccinia Virus protein VP39"/>
    <property type="match status" value="1"/>
</dbReference>
<dbReference type="GO" id="GO:0032259">
    <property type="term" value="P:methylation"/>
    <property type="evidence" value="ECO:0007669"/>
    <property type="project" value="UniProtKB-KW"/>
</dbReference>
<gene>
    <name evidence="8" type="ORF">H257_05211</name>
</gene>
<evidence type="ECO:0000256" key="2">
    <source>
        <dbReference type="ARBA" id="ARBA00006149"/>
    </source>
</evidence>
<dbReference type="InterPro" id="IPR007848">
    <property type="entry name" value="Small_mtfrase_dom"/>
</dbReference>
<dbReference type="GO" id="GO:0008757">
    <property type="term" value="F:S-adenosylmethionine-dependent methyltransferase activity"/>
    <property type="evidence" value="ECO:0007669"/>
    <property type="project" value="TreeGrafter"/>
</dbReference>
<keyword evidence="4" id="KW-0808">Transferase</keyword>
<organism evidence="8">
    <name type="scientific">Aphanomyces astaci</name>
    <name type="common">Crayfish plague agent</name>
    <dbReference type="NCBI Taxonomy" id="112090"/>
    <lineage>
        <taxon>Eukaryota</taxon>
        <taxon>Sar</taxon>
        <taxon>Stramenopiles</taxon>
        <taxon>Oomycota</taxon>
        <taxon>Saprolegniomycetes</taxon>
        <taxon>Saprolegniales</taxon>
        <taxon>Verrucalvaceae</taxon>
        <taxon>Aphanomyces</taxon>
    </lineage>
</organism>
<dbReference type="InterPro" id="IPR004557">
    <property type="entry name" value="PrmC-related"/>
</dbReference>
<dbReference type="PANTHER" id="PTHR45875">
    <property type="entry name" value="METHYLTRANSFERASE N6AMT1"/>
    <property type="match status" value="1"/>
</dbReference>
<sequence length="218" mass="24038">MAEPAVVPTTQDVLGDVYEPAEDTYLFLDALQDEKDFLVALHPRMMLELGPGSGVVGVFATNQLAAAGVVDTVLFAVDINEQATACTKNTAMLNGVSRIEILRMDLLTQARLHHQVDVLLFNPPYVPTPSEEVGSIGIEAAWAGGRHGREVIDRVLPIVHTILSPEGVFYMVVVAENKPHDIARIMETQGFHMETIRSRKAFNERLSIVKFTRRPPPQ</sequence>
<accession>W4GSG8</accession>
<evidence type="ECO:0000313" key="8">
    <source>
        <dbReference type="EMBL" id="ETV82632.1"/>
    </source>
</evidence>
<dbReference type="InterPro" id="IPR052190">
    <property type="entry name" value="Euk-Arch_PrmC-MTase"/>
</dbReference>
<keyword evidence="5" id="KW-0949">S-adenosyl-L-methionine</keyword>
<comment type="subcellular location">
    <subcellularLocation>
        <location evidence="1">Nucleus</location>
    </subcellularLocation>
</comment>
<keyword evidence="6" id="KW-0539">Nucleus</keyword>
<dbReference type="EMBL" id="KI913122">
    <property type="protein sequence ID" value="ETV82632.1"/>
    <property type="molecule type" value="Genomic_DNA"/>
</dbReference>
<dbReference type="GeneID" id="20807207"/>
<evidence type="ECO:0000256" key="4">
    <source>
        <dbReference type="ARBA" id="ARBA00022679"/>
    </source>
</evidence>
<evidence type="ECO:0000256" key="3">
    <source>
        <dbReference type="ARBA" id="ARBA00022603"/>
    </source>
</evidence>
<evidence type="ECO:0000256" key="1">
    <source>
        <dbReference type="ARBA" id="ARBA00004123"/>
    </source>
</evidence>
<dbReference type="RefSeq" id="XP_009828301.1">
    <property type="nucleotide sequence ID" value="XM_009829999.1"/>
</dbReference>
<evidence type="ECO:0000259" key="7">
    <source>
        <dbReference type="Pfam" id="PF05175"/>
    </source>
</evidence>
<dbReference type="CDD" id="cd02440">
    <property type="entry name" value="AdoMet_MTases"/>
    <property type="match status" value="1"/>
</dbReference>
<dbReference type="InterPro" id="IPR029063">
    <property type="entry name" value="SAM-dependent_MTases_sf"/>
</dbReference>
<keyword evidence="3" id="KW-0489">Methyltransferase</keyword>
<dbReference type="PANTHER" id="PTHR45875:SF1">
    <property type="entry name" value="METHYLTRANSFERASE N6AMT1"/>
    <property type="match status" value="1"/>
</dbReference>
<dbReference type="GO" id="GO:0005634">
    <property type="term" value="C:nucleus"/>
    <property type="evidence" value="ECO:0007669"/>
    <property type="project" value="UniProtKB-SubCell"/>
</dbReference>